<feature type="signal peptide" evidence="1">
    <location>
        <begin position="1"/>
        <end position="27"/>
    </location>
</feature>
<sequence length="260" mass="27875">MRIAYSFIARAFATLLILASTTSILHAQYGNKGDDAPGYKTRPRTLTTTFVKTGLYVISGGGGNSVLRLSGGGLIVVDGKLPGNYPELAHIIRKIVDQPIRVLIDTNYYVNHTGLNADFLSDGSQVIAQQSVKQALQSYHPDKASISPPSFTYDKEQDLHFGLVEVRLLHFGPARTSGDTIVYFPELKAVALGDLYTADPKPDESAGGSLAGWSTTLGEVLKLDFNVAIPGNGPTVTKSDVEQLKSRIDAALAHQSASSR</sequence>
<reference evidence="4" key="1">
    <citation type="journal article" date="2019" name="Int. J. Syst. Evol. Microbiol.">
        <title>The Global Catalogue of Microorganisms (GCM) 10K type strain sequencing project: providing services to taxonomists for standard genome sequencing and annotation.</title>
        <authorList>
            <consortium name="The Broad Institute Genomics Platform"/>
            <consortium name="The Broad Institute Genome Sequencing Center for Infectious Disease"/>
            <person name="Wu L."/>
            <person name="Ma J."/>
        </authorList>
    </citation>
    <scope>NUCLEOTIDE SEQUENCE [LARGE SCALE GENOMIC DNA]</scope>
    <source>
        <strain evidence="4">JCM 4087</strain>
    </source>
</reference>
<comment type="caution">
    <text evidence="3">The sequence shown here is derived from an EMBL/GenBank/DDBJ whole genome shotgun (WGS) entry which is preliminary data.</text>
</comment>
<dbReference type="SMART" id="SM00849">
    <property type="entry name" value="Lactamase_B"/>
    <property type="match status" value="1"/>
</dbReference>
<gene>
    <name evidence="3" type="ORF">ACFPT7_04145</name>
</gene>
<dbReference type="RefSeq" id="WP_263333625.1">
    <property type="nucleotide sequence ID" value="NZ_JAGSYH010000002.1"/>
</dbReference>
<keyword evidence="4" id="KW-1185">Reference proteome</keyword>
<evidence type="ECO:0000256" key="1">
    <source>
        <dbReference type="SAM" id="SignalP"/>
    </source>
</evidence>
<evidence type="ECO:0000313" key="4">
    <source>
        <dbReference type="Proteomes" id="UP001596091"/>
    </source>
</evidence>
<feature type="domain" description="Metallo-beta-lactamase" evidence="2">
    <location>
        <begin position="62"/>
        <end position="232"/>
    </location>
</feature>
<dbReference type="Gene3D" id="3.60.15.10">
    <property type="entry name" value="Ribonuclease Z/Hydroxyacylglutathione hydrolase-like"/>
    <property type="match status" value="1"/>
</dbReference>
<dbReference type="EMBL" id="JBHSPH010000001">
    <property type="protein sequence ID" value="MFC5861472.1"/>
    <property type="molecule type" value="Genomic_DNA"/>
</dbReference>
<dbReference type="Proteomes" id="UP001596091">
    <property type="component" value="Unassembled WGS sequence"/>
</dbReference>
<dbReference type="InterPro" id="IPR001279">
    <property type="entry name" value="Metallo-B-lactamas"/>
</dbReference>
<proteinExistence type="predicted"/>
<name>A0ABW1EAW8_9BACT</name>
<dbReference type="SUPFAM" id="SSF56281">
    <property type="entry name" value="Metallo-hydrolase/oxidoreductase"/>
    <property type="match status" value="1"/>
</dbReference>
<evidence type="ECO:0000259" key="2">
    <source>
        <dbReference type="SMART" id="SM00849"/>
    </source>
</evidence>
<dbReference type="InterPro" id="IPR036866">
    <property type="entry name" value="RibonucZ/Hydroxyglut_hydro"/>
</dbReference>
<organism evidence="3 4">
    <name type="scientific">Acidicapsa dinghuensis</name>
    <dbReference type="NCBI Taxonomy" id="2218256"/>
    <lineage>
        <taxon>Bacteria</taxon>
        <taxon>Pseudomonadati</taxon>
        <taxon>Acidobacteriota</taxon>
        <taxon>Terriglobia</taxon>
        <taxon>Terriglobales</taxon>
        <taxon>Acidobacteriaceae</taxon>
        <taxon>Acidicapsa</taxon>
    </lineage>
</organism>
<feature type="chain" id="PRO_5047343380" description="Metallo-beta-lactamase domain-containing protein" evidence="1">
    <location>
        <begin position="28"/>
        <end position="260"/>
    </location>
</feature>
<evidence type="ECO:0000313" key="3">
    <source>
        <dbReference type="EMBL" id="MFC5861472.1"/>
    </source>
</evidence>
<accession>A0ABW1EAW8</accession>
<keyword evidence="1" id="KW-0732">Signal</keyword>
<protein>
    <recommendedName>
        <fullName evidence="2">Metallo-beta-lactamase domain-containing protein</fullName>
    </recommendedName>
</protein>